<keyword evidence="7" id="KW-0175">Coiled coil</keyword>
<dbReference type="OrthoDB" id="626167at2759"/>
<protein>
    <recommendedName>
        <fullName evidence="5">Tetratricopeptide repeat protein 29</fullName>
    </recommendedName>
</protein>
<evidence type="ECO:0000256" key="2">
    <source>
        <dbReference type="ARBA" id="ARBA00022490"/>
    </source>
</evidence>
<keyword evidence="2" id="KW-0963">Cytoplasm</keyword>
<organism evidence="9 10">
    <name type="scientific">Triparma retinervis</name>
    <dbReference type="NCBI Taxonomy" id="2557542"/>
    <lineage>
        <taxon>Eukaryota</taxon>
        <taxon>Sar</taxon>
        <taxon>Stramenopiles</taxon>
        <taxon>Ochrophyta</taxon>
        <taxon>Bolidophyceae</taxon>
        <taxon>Parmales</taxon>
        <taxon>Triparmaceae</taxon>
        <taxon>Triparma</taxon>
    </lineage>
</organism>
<sequence length="443" mass="49236">MRRQVRQQPSRTASGPAPVVSSAPAKKSRLRRSKKAQPTIPIPTTSKSPADPSSPSSPTVPSAPASGEEAVTKRQSCEDILTSGYVQSFVDFFYLSHRPDPNTSQNNLVAQPTTPPEDIEISPPEMTFLRDNLTKAEEARRKGDTPNVYNSYSNLALYFQSPEVSDPKTGVYFYEKCLEISKLTGDTTGEMAANHNLGCVHQQMGDSANSIQFHERHFELAREAKVYAEQESASKELVKVYREHAEEKEQNKEYNEAVEFYSKALEAARASRDRKQEGMACYRLGKTYTEVQQAAKAVNFLHEYERICKEMGDLQGSGAAFSALAEAYLSIEDTEKALSYLEQFLEIATKTENLTAQGEACCALGVICNKRGDYKKAVEHFEKNFEIARSVVSSGAGDSSLVDASRVYLGMARGNALVGKYFMKIEVDIKSLLKWKIKREPLV</sequence>
<dbReference type="InterPro" id="IPR019734">
    <property type="entry name" value="TPR_rpt"/>
</dbReference>
<dbReference type="Pfam" id="PF13424">
    <property type="entry name" value="TPR_12"/>
    <property type="match status" value="1"/>
</dbReference>
<feature type="compositionally biased region" description="Polar residues" evidence="8">
    <location>
        <begin position="103"/>
        <end position="112"/>
    </location>
</feature>
<evidence type="ECO:0000256" key="6">
    <source>
        <dbReference type="PROSITE-ProRule" id="PRU00339"/>
    </source>
</evidence>
<feature type="region of interest" description="Disordered" evidence="8">
    <location>
        <begin position="1"/>
        <end position="75"/>
    </location>
</feature>
<name>A0A9W6ZPU2_9STRA</name>
<dbReference type="SUPFAM" id="SSF48452">
    <property type="entry name" value="TPR-like"/>
    <property type="match status" value="2"/>
</dbReference>
<keyword evidence="4 6" id="KW-0802">TPR repeat</keyword>
<evidence type="ECO:0000313" key="10">
    <source>
        <dbReference type="Proteomes" id="UP001165082"/>
    </source>
</evidence>
<keyword evidence="3" id="KW-0677">Repeat</keyword>
<dbReference type="Pfam" id="PF13181">
    <property type="entry name" value="TPR_8"/>
    <property type="match status" value="1"/>
</dbReference>
<dbReference type="PANTHER" id="PTHR46630">
    <property type="entry name" value="TETRATRICOPEPTIDE REPEAT PROTEIN 29"/>
    <property type="match status" value="1"/>
</dbReference>
<dbReference type="InterPro" id="IPR051476">
    <property type="entry name" value="Bac_ResReg_Asp_Phosphatase"/>
</dbReference>
<gene>
    <name evidence="9" type="ORF">TrRE_jg7857</name>
</gene>
<dbReference type="GO" id="GO:0003341">
    <property type="term" value="P:cilium movement"/>
    <property type="evidence" value="ECO:0007669"/>
    <property type="project" value="TreeGrafter"/>
</dbReference>
<evidence type="ECO:0000256" key="1">
    <source>
        <dbReference type="ARBA" id="ARBA00004496"/>
    </source>
</evidence>
<feature type="coiled-coil region" evidence="7">
    <location>
        <begin position="237"/>
        <end position="271"/>
    </location>
</feature>
<evidence type="ECO:0000256" key="8">
    <source>
        <dbReference type="SAM" id="MobiDB-lite"/>
    </source>
</evidence>
<evidence type="ECO:0000313" key="9">
    <source>
        <dbReference type="EMBL" id="GMH55192.1"/>
    </source>
</evidence>
<dbReference type="InterPro" id="IPR011990">
    <property type="entry name" value="TPR-like_helical_dom_sf"/>
</dbReference>
<reference evidence="9" key="1">
    <citation type="submission" date="2022-07" db="EMBL/GenBank/DDBJ databases">
        <title>Genome analysis of Parmales, a sister group of diatoms, reveals the evolutionary specialization of diatoms from phago-mixotrophs to photoautotrophs.</title>
        <authorList>
            <person name="Ban H."/>
            <person name="Sato S."/>
            <person name="Yoshikawa S."/>
            <person name="Kazumasa Y."/>
            <person name="Nakamura Y."/>
            <person name="Ichinomiya M."/>
            <person name="Saitoh K."/>
            <person name="Sato N."/>
            <person name="Blanc-Mathieu R."/>
            <person name="Endo H."/>
            <person name="Kuwata A."/>
            <person name="Ogata H."/>
        </authorList>
    </citation>
    <scope>NUCLEOTIDE SEQUENCE</scope>
</reference>
<comment type="subcellular location">
    <subcellularLocation>
        <location evidence="1">Cytoplasm</location>
    </subcellularLocation>
</comment>
<evidence type="ECO:0000256" key="4">
    <source>
        <dbReference type="ARBA" id="ARBA00022803"/>
    </source>
</evidence>
<dbReference type="Gene3D" id="1.25.40.10">
    <property type="entry name" value="Tetratricopeptide repeat domain"/>
    <property type="match status" value="1"/>
</dbReference>
<feature type="compositionally biased region" description="Basic residues" evidence="8">
    <location>
        <begin position="26"/>
        <end position="35"/>
    </location>
</feature>
<proteinExistence type="predicted"/>
<dbReference type="PANTHER" id="PTHR46630:SF1">
    <property type="entry name" value="TETRATRICOPEPTIDE REPEAT PROTEIN 29"/>
    <property type="match status" value="1"/>
</dbReference>
<dbReference type="PROSITE" id="PS50005">
    <property type="entry name" value="TPR"/>
    <property type="match status" value="1"/>
</dbReference>
<evidence type="ECO:0000256" key="5">
    <source>
        <dbReference type="ARBA" id="ARBA00040665"/>
    </source>
</evidence>
<feature type="compositionally biased region" description="Polar residues" evidence="8">
    <location>
        <begin position="1"/>
        <end position="13"/>
    </location>
</feature>
<dbReference type="EMBL" id="BRXZ01000830">
    <property type="protein sequence ID" value="GMH55192.1"/>
    <property type="molecule type" value="Genomic_DNA"/>
</dbReference>
<dbReference type="SMART" id="SM00028">
    <property type="entry name" value="TPR"/>
    <property type="match status" value="5"/>
</dbReference>
<evidence type="ECO:0000256" key="7">
    <source>
        <dbReference type="SAM" id="Coils"/>
    </source>
</evidence>
<feature type="region of interest" description="Disordered" evidence="8">
    <location>
        <begin position="103"/>
        <end position="123"/>
    </location>
</feature>
<accession>A0A9W6ZPU2</accession>
<comment type="caution">
    <text evidence="9">The sequence shown here is derived from an EMBL/GenBank/DDBJ whole genome shotgun (WGS) entry which is preliminary data.</text>
</comment>
<keyword evidence="10" id="KW-1185">Reference proteome</keyword>
<dbReference type="Proteomes" id="UP001165082">
    <property type="component" value="Unassembled WGS sequence"/>
</dbReference>
<evidence type="ECO:0000256" key="3">
    <source>
        <dbReference type="ARBA" id="ARBA00022737"/>
    </source>
</evidence>
<dbReference type="AlphaFoldDB" id="A0A9W6ZPU2"/>
<dbReference type="GO" id="GO:0005929">
    <property type="term" value="C:cilium"/>
    <property type="evidence" value="ECO:0007669"/>
    <property type="project" value="TreeGrafter"/>
</dbReference>
<feature type="compositionally biased region" description="Low complexity" evidence="8">
    <location>
        <begin position="36"/>
        <end position="66"/>
    </location>
</feature>
<dbReference type="GO" id="GO:0005737">
    <property type="term" value="C:cytoplasm"/>
    <property type="evidence" value="ECO:0007669"/>
    <property type="project" value="UniProtKB-SubCell"/>
</dbReference>
<feature type="repeat" description="TPR" evidence="6">
    <location>
        <begin position="318"/>
        <end position="351"/>
    </location>
</feature>